<accession>A0AAN4Z1R1</accession>
<keyword evidence="2" id="KW-1185">Reference proteome</keyword>
<protein>
    <submittedName>
        <fullName evidence="1">Uncharacterized protein</fullName>
    </submittedName>
</protein>
<feature type="non-terminal residue" evidence="1">
    <location>
        <position position="1"/>
    </location>
</feature>
<reference evidence="2" key="1">
    <citation type="submission" date="2022-10" db="EMBL/GenBank/DDBJ databases">
        <title>Genome assembly of Pristionchus species.</title>
        <authorList>
            <person name="Yoshida K."/>
            <person name="Sommer R.J."/>
        </authorList>
    </citation>
    <scope>NUCLEOTIDE SEQUENCE [LARGE SCALE GENOMIC DNA]</scope>
    <source>
        <strain evidence="2">RS5460</strain>
    </source>
</reference>
<name>A0AAN4Z1R1_9BILA</name>
<dbReference type="EMBL" id="BTRK01000001">
    <property type="protein sequence ID" value="GMR31689.1"/>
    <property type="molecule type" value="Genomic_DNA"/>
</dbReference>
<feature type="non-terminal residue" evidence="1">
    <location>
        <position position="246"/>
    </location>
</feature>
<gene>
    <name evidence="1" type="ORF">PMAYCL1PPCAC_01884</name>
</gene>
<sequence length="246" mass="25039">LLEGVDLSLDLEGKRVLDGLALCVLLTGSLVGHEDLHHLSERLLGSGRQGSGDLGTGLIRVSLQMLGELLESLDDLGNGEDSDLVGELGLVVLDLGLHFGGESLLEGQDLVVLLTWSLVGDEDLDDVSSGLLGSGRELEHAGLSLLGVSLQMVGQTVELVDVVIVGVGVGEVVEGSDSESLGELLLVGIDLSQDGRGEGLADLLDLGVLLLGGLVGAEDLDDLSGGLLGGLRQLGDSGASLLGVCL</sequence>
<dbReference type="Proteomes" id="UP001328107">
    <property type="component" value="Unassembled WGS sequence"/>
</dbReference>
<organism evidence="1 2">
    <name type="scientific">Pristionchus mayeri</name>
    <dbReference type="NCBI Taxonomy" id="1317129"/>
    <lineage>
        <taxon>Eukaryota</taxon>
        <taxon>Metazoa</taxon>
        <taxon>Ecdysozoa</taxon>
        <taxon>Nematoda</taxon>
        <taxon>Chromadorea</taxon>
        <taxon>Rhabditida</taxon>
        <taxon>Rhabditina</taxon>
        <taxon>Diplogasteromorpha</taxon>
        <taxon>Diplogasteroidea</taxon>
        <taxon>Neodiplogasteridae</taxon>
        <taxon>Pristionchus</taxon>
    </lineage>
</organism>
<proteinExistence type="predicted"/>
<dbReference type="AlphaFoldDB" id="A0AAN4Z1R1"/>
<evidence type="ECO:0000313" key="1">
    <source>
        <dbReference type="EMBL" id="GMR31689.1"/>
    </source>
</evidence>
<evidence type="ECO:0000313" key="2">
    <source>
        <dbReference type="Proteomes" id="UP001328107"/>
    </source>
</evidence>
<comment type="caution">
    <text evidence="1">The sequence shown here is derived from an EMBL/GenBank/DDBJ whole genome shotgun (WGS) entry which is preliminary data.</text>
</comment>